<dbReference type="AlphaFoldDB" id="A0A4Q9R8S4"/>
<protein>
    <submittedName>
        <fullName evidence="2">Uncharacterized protein</fullName>
    </submittedName>
</protein>
<keyword evidence="1" id="KW-0812">Transmembrane</keyword>
<accession>A0A4Q9R8S4</accession>
<organism evidence="2 3">
    <name type="scientific">Stutzerimonas kirkiae</name>
    <dbReference type="NCBI Taxonomy" id="2211392"/>
    <lineage>
        <taxon>Bacteria</taxon>
        <taxon>Pseudomonadati</taxon>
        <taxon>Pseudomonadota</taxon>
        <taxon>Gammaproteobacteria</taxon>
        <taxon>Pseudomonadales</taxon>
        <taxon>Pseudomonadaceae</taxon>
        <taxon>Stutzerimonas</taxon>
    </lineage>
</organism>
<dbReference type="NCBIfam" id="NF041109">
    <property type="entry name" value="VF_TspB_C_term"/>
    <property type="match status" value="1"/>
</dbReference>
<name>A0A4Q9R8S4_9GAMM</name>
<sequence length="98" mass="10639">MFDLDKHRGAIESFLDDDRFKPGDVAEGDSIQIPDFISNNTRFLPSSCPPPIALNLSGRSLSFSYEPLCYIANLLSPLIVILATVAAAMYVGRSFGGN</sequence>
<keyword evidence="1" id="KW-0472">Membrane</keyword>
<evidence type="ECO:0000313" key="2">
    <source>
        <dbReference type="EMBL" id="TBU96901.1"/>
    </source>
</evidence>
<dbReference type="OrthoDB" id="7033056at2"/>
<dbReference type="EMBL" id="QJUP01000011">
    <property type="protein sequence ID" value="TBU96901.1"/>
    <property type="molecule type" value="Genomic_DNA"/>
</dbReference>
<keyword evidence="1" id="KW-1133">Transmembrane helix</keyword>
<gene>
    <name evidence="2" type="ORF">DNJ96_09800</name>
</gene>
<evidence type="ECO:0000256" key="1">
    <source>
        <dbReference type="SAM" id="Phobius"/>
    </source>
</evidence>
<evidence type="ECO:0000313" key="3">
    <source>
        <dbReference type="Proteomes" id="UP000292639"/>
    </source>
</evidence>
<dbReference type="InterPro" id="IPR008708">
    <property type="entry name" value="Neisseria_TspB"/>
</dbReference>
<comment type="caution">
    <text evidence="2">The sequence shown here is derived from an EMBL/GenBank/DDBJ whole genome shotgun (WGS) entry which is preliminary data.</text>
</comment>
<reference evidence="2 3" key="1">
    <citation type="submission" date="2018-06" db="EMBL/GenBank/DDBJ databases">
        <title>Three novel Pseudomonas species isolated from symptomatic oak.</title>
        <authorList>
            <person name="Bueno-Gonzalez V."/>
            <person name="Brady C."/>
        </authorList>
    </citation>
    <scope>NUCLEOTIDE SEQUENCE [LARGE SCALE GENOMIC DNA]</scope>
    <source>
        <strain evidence="2 3">P17C</strain>
    </source>
</reference>
<feature type="transmembrane region" description="Helical" evidence="1">
    <location>
        <begin position="70"/>
        <end position="92"/>
    </location>
</feature>
<dbReference type="Proteomes" id="UP000292639">
    <property type="component" value="Unassembled WGS sequence"/>
</dbReference>
<keyword evidence="3" id="KW-1185">Reference proteome</keyword>
<dbReference type="Pfam" id="PF05616">
    <property type="entry name" value="Neisseria_TspB"/>
    <property type="match status" value="1"/>
</dbReference>
<proteinExistence type="predicted"/>